<reference evidence="3 4" key="1">
    <citation type="journal article" date="2023" name="PLoS ONE">
        <title>Cytospora paraplurivora sp. nov. isolated from orchards with fruit tree decline syndrome in Ontario, Canada.</title>
        <authorList>
            <person name="Ilyukhin E."/>
            <person name="Nguyen H.D.T."/>
            <person name="Castle A.J."/>
            <person name="Ellouze W."/>
        </authorList>
    </citation>
    <scope>NUCLEOTIDE SEQUENCE [LARGE SCALE GENOMIC DNA]</scope>
    <source>
        <strain evidence="3 4">FDS-564</strain>
    </source>
</reference>
<sequence>MKFQILAATFAACAAAAPHFQYRQTNGTSTNGTAPIGGGSPSGSGASSGGSYPVGGGSSTGVSTSSGSGSSGSGSSSGGSYPVGGGSSSTGGSTWTNATTSTTTIGDNQPFGLVAIRSGSDIQYAPFSAALNGLLLDLPAQNATCSSTPAPNYATFYLSEGALYLQTPSNITQELYTDRSGMGQGVLEYSTTPGGYQAGRNSETTGWTIDQSGDLTFDGSSFIACPGSVDNSWSVWVDAGNSNPAGLENCVGIAARTVAATSSVACTYDYTHASS</sequence>
<keyword evidence="4" id="KW-1185">Reference proteome</keyword>
<organism evidence="3 4">
    <name type="scientific">Cytospora paraplurivora</name>
    <dbReference type="NCBI Taxonomy" id="2898453"/>
    <lineage>
        <taxon>Eukaryota</taxon>
        <taxon>Fungi</taxon>
        <taxon>Dikarya</taxon>
        <taxon>Ascomycota</taxon>
        <taxon>Pezizomycotina</taxon>
        <taxon>Sordariomycetes</taxon>
        <taxon>Sordariomycetidae</taxon>
        <taxon>Diaporthales</taxon>
        <taxon>Cytosporaceae</taxon>
        <taxon>Cytospora</taxon>
    </lineage>
</organism>
<dbReference type="Proteomes" id="UP001320245">
    <property type="component" value="Unassembled WGS sequence"/>
</dbReference>
<feature type="region of interest" description="Disordered" evidence="1">
    <location>
        <begin position="26"/>
        <end position="110"/>
    </location>
</feature>
<evidence type="ECO:0000313" key="4">
    <source>
        <dbReference type="Proteomes" id="UP001320245"/>
    </source>
</evidence>
<feature type="compositionally biased region" description="Gly residues" evidence="1">
    <location>
        <begin position="69"/>
        <end position="89"/>
    </location>
</feature>
<evidence type="ECO:0000256" key="1">
    <source>
        <dbReference type="SAM" id="MobiDB-lite"/>
    </source>
</evidence>
<feature type="signal peptide" evidence="2">
    <location>
        <begin position="1"/>
        <end position="16"/>
    </location>
</feature>
<keyword evidence="2" id="KW-0732">Signal</keyword>
<proteinExistence type="predicted"/>
<feature type="chain" id="PRO_5043053630" description="Cell wall protein PhiA" evidence="2">
    <location>
        <begin position="17"/>
        <end position="275"/>
    </location>
</feature>
<evidence type="ECO:0000256" key="2">
    <source>
        <dbReference type="SAM" id="SignalP"/>
    </source>
</evidence>
<feature type="compositionally biased region" description="Gly residues" evidence="1">
    <location>
        <begin position="35"/>
        <end position="59"/>
    </location>
</feature>
<feature type="compositionally biased region" description="Low complexity" evidence="1">
    <location>
        <begin position="90"/>
        <end position="106"/>
    </location>
</feature>
<accession>A0AAN9YKJ7</accession>
<protein>
    <recommendedName>
        <fullName evidence="5">Cell wall protein PhiA</fullName>
    </recommendedName>
</protein>
<gene>
    <name evidence="3" type="ORF">SLS53_002492</name>
</gene>
<dbReference type="EMBL" id="JAJSPL020000007">
    <property type="protein sequence ID" value="KAK7745775.1"/>
    <property type="molecule type" value="Genomic_DNA"/>
</dbReference>
<evidence type="ECO:0000313" key="3">
    <source>
        <dbReference type="EMBL" id="KAK7745775.1"/>
    </source>
</evidence>
<evidence type="ECO:0008006" key="5">
    <source>
        <dbReference type="Google" id="ProtNLM"/>
    </source>
</evidence>
<comment type="caution">
    <text evidence="3">The sequence shown here is derived from an EMBL/GenBank/DDBJ whole genome shotgun (WGS) entry which is preliminary data.</text>
</comment>
<name>A0AAN9YKJ7_9PEZI</name>
<dbReference type="AlphaFoldDB" id="A0AAN9YKJ7"/>